<dbReference type="SMART" id="SM00226">
    <property type="entry name" value="LMWPc"/>
    <property type="match status" value="1"/>
</dbReference>
<evidence type="ECO:0000256" key="3">
    <source>
        <dbReference type="ARBA" id="ARBA00022801"/>
    </source>
</evidence>
<dbReference type="InterPro" id="IPR036196">
    <property type="entry name" value="Ptyr_pPase_sf"/>
</dbReference>
<evidence type="ECO:0000313" key="8">
    <source>
        <dbReference type="Proteomes" id="UP000031523"/>
    </source>
</evidence>
<evidence type="ECO:0000256" key="1">
    <source>
        <dbReference type="ARBA" id="ARBA00011063"/>
    </source>
</evidence>
<evidence type="ECO:0000256" key="5">
    <source>
        <dbReference type="PIRSR" id="PIRSR617867-1"/>
    </source>
</evidence>
<dbReference type="InterPro" id="IPR050438">
    <property type="entry name" value="LMW_PTPase"/>
</dbReference>
<name>A0A0B5EN93_STRA4</name>
<keyword evidence="3" id="KW-0378">Hydrolase</keyword>
<proteinExistence type="inferred from homology"/>
<reference evidence="7 8" key="1">
    <citation type="submission" date="2015-01" db="EMBL/GenBank/DDBJ databases">
        <title>Enhanced salinomycin production by adjusting the supply of polyketide extender units in Streptomyce albus DSM 41398.</title>
        <authorList>
            <person name="Lu C."/>
        </authorList>
    </citation>
    <scope>NUCLEOTIDE SEQUENCE [LARGE SCALE GENOMIC DNA]</scope>
    <source>
        <strain evidence="8">ATCC 21838 / DSM 41398 / FERM P-419 / JCM 4703 / NBRC 107858</strain>
    </source>
</reference>
<dbReference type="EC" id="3.1.3.48" evidence="2"/>
<dbReference type="PRINTS" id="PR00719">
    <property type="entry name" value="LMWPTPASE"/>
</dbReference>
<dbReference type="SUPFAM" id="SSF52788">
    <property type="entry name" value="Phosphotyrosine protein phosphatases I"/>
    <property type="match status" value="1"/>
</dbReference>
<evidence type="ECO:0000313" key="7">
    <source>
        <dbReference type="EMBL" id="AJE84068.1"/>
    </source>
</evidence>
<dbReference type="Gene3D" id="3.40.50.2300">
    <property type="match status" value="1"/>
</dbReference>
<organism evidence="7 8">
    <name type="scientific">Streptomyces albus (strain ATCC 21838 / DSM 41398 / FERM P-419 / JCM 4703 / NBRC 107858)</name>
    <dbReference type="NCBI Taxonomy" id="1081613"/>
    <lineage>
        <taxon>Bacteria</taxon>
        <taxon>Bacillati</taxon>
        <taxon>Actinomycetota</taxon>
        <taxon>Actinomycetes</taxon>
        <taxon>Kitasatosporales</taxon>
        <taxon>Streptomycetaceae</taxon>
        <taxon>Streptomyces</taxon>
    </lineage>
</organism>
<evidence type="ECO:0000259" key="6">
    <source>
        <dbReference type="SMART" id="SM00226"/>
    </source>
</evidence>
<feature type="active site" description="Nucleophile" evidence="5">
    <location>
        <position position="9"/>
    </location>
</feature>
<feature type="active site" evidence="5">
    <location>
        <position position="15"/>
    </location>
</feature>
<dbReference type="EMBL" id="CP010519">
    <property type="protein sequence ID" value="AJE84068.1"/>
    <property type="molecule type" value="Genomic_DNA"/>
</dbReference>
<comment type="similarity">
    <text evidence="1">Belongs to the low molecular weight phosphotyrosine protein phosphatase family.</text>
</comment>
<evidence type="ECO:0000256" key="2">
    <source>
        <dbReference type="ARBA" id="ARBA00013064"/>
    </source>
</evidence>
<dbReference type="AlphaFoldDB" id="A0A0B5EN93"/>
<dbReference type="Pfam" id="PF01451">
    <property type="entry name" value="LMWPc"/>
    <property type="match status" value="1"/>
</dbReference>
<dbReference type="PANTHER" id="PTHR11717">
    <property type="entry name" value="LOW MOLECULAR WEIGHT PROTEIN TYROSINE PHOSPHATASE"/>
    <property type="match status" value="1"/>
</dbReference>
<feature type="domain" description="Phosphotyrosine protein phosphatase I" evidence="6">
    <location>
        <begin position="3"/>
        <end position="153"/>
    </location>
</feature>
<protein>
    <recommendedName>
        <fullName evidence="2">protein-tyrosine-phosphatase</fullName>
        <ecNumber evidence="2">3.1.3.48</ecNumber>
    </recommendedName>
</protein>
<dbReference type="KEGG" id="sals:SLNWT_3692"/>
<sequence>MPYRVCFVCTGNICRSPMAEIVFRARLADEGLDTLVEADSAGTGGWHEGDGADPRTVEVLRAAGYPGDHLARQFRAEWFSRLDLVLALDRGHLRELRALAPGPADAAKVRLLRSYDPAAGADLDVADPYYGGIEGFEDCLDSVERAVDGLLEAVRAEVKERS</sequence>
<accession>A0A0B5EN93</accession>
<keyword evidence="8" id="KW-1185">Reference proteome</keyword>
<dbReference type="Proteomes" id="UP000031523">
    <property type="component" value="Chromosome"/>
</dbReference>
<gene>
    <name evidence="7" type="ORF">SLNWT_3692</name>
</gene>
<evidence type="ECO:0000256" key="4">
    <source>
        <dbReference type="ARBA" id="ARBA00022912"/>
    </source>
</evidence>
<dbReference type="CDD" id="cd16343">
    <property type="entry name" value="LMWPTP"/>
    <property type="match status" value="1"/>
</dbReference>
<feature type="active site" description="Proton donor" evidence="5">
    <location>
        <position position="127"/>
    </location>
</feature>
<dbReference type="InterPro" id="IPR023485">
    <property type="entry name" value="Ptyr_pPase"/>
</dbReference>
<dbReference type="PANTHER" id="PTHR11717:SF7">
    <property type="entry name" value="LOW MOLECULAR WEIGHT PHOSPHOTYROSINE PROTEIN PHOSPHATASE"/>
    <property type="match status" value="1"/>
</dbReference>
<dbReference type="InterPro" id="IPR017867">
    <property type="entry name" value="Tyr_phospatase_low_mol_wt"/>
</dbReference>
<keyword evidence="4" id="KW-0904">Protein phosphatase</keyword>
<dbReference type="GO" id="GO:0004725">
    <property type="term" value="F:protein tyrosine phosphatase activity"/>
    <property type="evidence" value="ECO:0007669"/>
    <property type="project" value="UniProtKB-EC"/>
</dbReference>